<keyword evidence="1" id="KW-0805">Transcription regulation</keyword>
<dbReference type="SMART" id="SM00347">
    <property type="entry name" value="HTH_MARR"/>
    <property type="match status" value="1"/>
</dbReference>
<dbReference type="InterPro" id="IPR000835">
    <property type="entry name" value="HTH_MarR-typ"/>
</dbReference>
<dbReference type="SUPFAM" id="SSF46785">
    <property type="entry name" value="Winged helix' DNA-binding domain"/>
    <property type="match status" value="1"/>
</dbReference>
<evidence type="ECO:0000256" key="2">
    <source>
        <dbReference type="ARBA" id="ARBA00023125"/>
    </source>
</evidence>
<dbReference type="PANTHER" id="PTHR33164:SF43">
    <property type="entry name" value="HTH-TYPE TRANSCRIPTIONAL REPRESSOR YETL"/>
    <property type="match status" value="1"/>
</dbReference>
<evidence type="ECO:0000259" key="4">
    <source>
        <dbReference type="PROSITE" id="PS50995"/>
    </source>
</evidence>
<reference evidence="5" key="1">
    <citation type="submission" date="2015-03" db="EMBL/GenBank/DDBJ databases">
        <title>Metagenome Sequencing of an Archaeal-Dominated Microbial Community from a Hot Spring at the Los Azufres Geothermal Field, Mexico.</title>
        <authorList>
            <person name="Servin-Garciduenas L.E."/>
            <person name="Martinez-Romero E."/>
        </authorList>
    </citation>
    <scope>NUCLEOTIDE SEQUENCE [LARGE SCALE GENOMIC DNA]</scope>
    <source>
        <strain evidence="5">AZ1-454</strain>
    </source>
</reference>
<evidence type="ECO:0000313" key="5">
    <source>
        <dbReference type="EMBL" id="KJR78190.1"/>
    </source>
</evidence>
<dbReference type="GO" id="GO:0003700">
    <property type="term" value="F:DNA-binding transcription factor activity"/>
    <property type="evidence" value="ECO:0007669"/>
    <property type="project" value="InterPro"/>
</dbReference>
<dbReference type="EMBL" id="JZWS01000177">
    <property type="protein sequence ID" value="KJR78190.1"/>
    <property type="molecule type" value="Genomic_DNA"/>
</dbReference>
<dbReference type="AlphaFoldDB" id="A0A0F2LNZ0"/>
<dbReference type="GO" id="GO:0006950">
    <property type="term" value="P:response to stress"/>
    <property type="evidence" value="ECO:0007669"/>
    <property type="project" value="TreeGrafter"/>
</dbReference>
<comment type="caution">
    <text evidence="5">The sequence shown here is derived from an EMBL/GenBank/DDBJ whole genome shotgun (WGS) entry which is preliminary data.</text>
</comment>
<keyword evidence="3" id="KW-0804">Transcription</keyword>
<dbReference type="InterPro" id="IPR036388">
    <property type="entry name" value="WH-like_DNA-bd_sf"/>
</dbReference>
<dbReference type="InterPro" id="IPR055166">
    <property type="entry name" value="Transc_reg_Sar_Rot_HTH"/>
</dbReference>
<dbReference type="PROSITE" id="PS50995">
    <property type="entry name" value="HTH_MARR_2"/>
    <property type="match status" value="1"/>
</dbReference>
<feature type="domain" description="HTH marR-type" evidence="4">
    <location>
        <begin position="8"/>
        <end position="141"/>
    </location>
</feature>
<organism evidence="5">
    <name type="scientific">Candidatus Aramenus sulfurataquae</name>
    <dbReference type="NCBI Taxonomy" id="1326980"/>
    <lineage>
        <taxon>Archaea</taxon>
        <taxon>Thermoproteota</taxon>
        <taxon>Thermoprotei</taxon>
        <taxon>Sulfolobales</taxon>
        <taxon>Sulfolobaceae</taxon>
        <taxon>Candidatus Aramenus</taxon>
    </lineage>
</organism>
<proteinExistence type="predicted"/>
<dbReference type="InterPro" id="IPR039422">
    <property type="entry name" value="MarR/SlyA-like"/>
</dbReference>
<protein>
    <submittedName>
        <fullName evidence="5">MarR family transcriptional regulator</fullName>
    </submittedName>
</protein>
<dbReference type="PANTHER" id="PTHR33164">
    <property type="entry name" value="TRANSCRIPTIONAL REGULATOR, MARR FAMILY"/>
    <property type="match status" value="1"/>
</dbReference>
<evidence type="ECO:0000256" key="1">
    <source>
        <dbReference type="ARBA" id="ARBA00023015"/>
    </source>
</evidence>
<name>A0A0F2LNZ0_9CREN</name>
<keyword evidence="2" id="KW-0238">DNA-binding</keyword>
<evidence type="ECO:0000256" key="3">
    <source>
        <dbReference type="ARBA" id="ARBA00023163"/>
    </source>
</evidence>
<gene>
    <name evidence="5" type="ORF">TQ35_08590</name>
</gene>
<dbReference type="Gene3D" id="1.10.10.10">
    <property type="entry name" value="Winged helix-like DNA-binding domain superfamily/Winged helix DNA-binding domain"/>
    <property type="match status" value="1"/>
</dbReference>
<dbReference type="GO" id="GO:0003677">
    <property type="term" value="F:DNA binding"/>
    <property type="evidence" value="ECO:0007669"/>
    <property type="project" value="UniProtKB-KW"/>
</dbReference>
<dbReference type="InterPro" id="IPR036390">
    <property type="entry name" value="WH_DNA-bd_sf"/>
</dbReference>
<accession>A0A0F2LNZ0</accession>
<dbReference type="Pfam" id="PF22381">
    <property type="entry name" value="Staph_reg_Sar_Rot"/>
    <property type="match status" value="1"/>
</dbReference>
<sequence>MKMQKNEDIQIFSSIAKIYRAMQRELNRRFQKLNISYLDFLILKATSEGPTTMVGLSRRFYVTQPAITSAIDRLEKYHLVERKRSAEDRRVIVITITEEGKRTFEEAVKIYTELASEILKDLGEMDDVLMKLNKILEKINEIENK</sequence>